<protein>
    <submittedName>
        <fullName evidence="3">Uncharacterized protein LOC108559509</fullName>
    </submittedName>
</protein>
<dbReference type="Proteomes" id="UP000695000">
    <property type="component" value="Unplaced"/>
</dbReference>
<keyword evidence="2" id="KW-1185">Reference proteome</keyword>
<sequence length="263" mass="31143">MKIEIFSTALGWLLAALLPIFHIFLLWYFWSRYTFPVNTATCTCECWDTIFKGPYEYGISAYKHFYFNSTKSSAKIWLIVSIGLIALYECSKQLCRLFLRGKLRSSMLLLFLSSIFPHYYSWWTYINYINDRFYTQWDHQLFFTISEIVSTAIVIHLSNRHHELTRYKMLIIIIISAVHLISGSIDQFIDNIIMMRGSKHQVVRDLGFVLADVMHIAVPIFELRDLEYYNFDNRVWYKDRRSIIEFTIAGFLILVGCVIVQQL</sequence>
<reference evidence="3" key="1">
    <citation type="submission" date="2025-08" db="UniProtKB">
        <authorList>
            <consortium name="RefSeq"/>
        </authorList>
    </citation>
    <scope>IDENTIFICATION</scope>
    <source>
        <tissue evidence="3">Whole Larva</tissue>
    </source>
</reference>
<dbReference type="GeneID" id="108559509"/>
<feature type="transmembrane region" description="Helical" evidence="1">
    <location>
        <begin position="169"/>
        <end position="189"/>
    </location>
</feature>
<dbReference type="PANTHER" id="PTHR39074:SF1">
    <property type="entry name" value="AGAP007547-PA"/>
    <property type="match status" value="1"/>
</dbReference>
<keyword evidence="1" id="KW-0472">Membrane</keyword>
<keyword evidence="1" id="KW-0812">Transmembrane</keyword>
<name>A0ABM1MCK1_NICVS</name>
<feature type="transmembrane region" description="Helical" evidence="1">
    <location>
        <begin position="140"/>
        <end position="157"/>
    </location>
</feature>
<gene>
    <name evidence="3" type="primary">LOC108559509</name>
</gene>
<evidence type="ECO:0000313" key="2">
    <source>
        <dbReference type="Proteomes" id="UP000695000"/>
    </source>
</evidence>
<proteinExistence type="predicted"/>
<accession>A0ABM1MCK1</accession>
<evidence type="ECO:0000256" key="1">
    <source>
        <dbReference type="SAM" id="Phobius"/>
    </source>
</evidence>
<dbReference type="PANTHER" id="PTHR39074">
    <property type="entry name" value="AGAP007547-PA"/>
    <property type="match status" value="1"/>
</dbReference>
<evidence type="ECO:0000313" key="3">
    <source>
        <dbReference type="RefSeq" id="XP_017772301.1"/>
    </source>
</evidence>
<organism evidence="2 3">
    <name type="scientific">Nicrophorus vespilloides</name>
    <name type="common">Boreal carrion beetle</name>
    <dbReference type="NCBI Taxonomy" id="110193"/>
    <lineage>
        <taxon>Eukaryota</taxon>
        <taxon>Metazoa</taxon>
        <taxon>Ecdysozoa</taxon>
        <taxon>Arthropoda</taxon>
        <taxon>Hexapoda</taxon>
        <taxon>Insecta</taxon>
        <taxon>Pterygota</taxon>
        <taxon>Neoptera</taxon>
        <taxon>Endopterygota</taxon>
        <taxon>Coleoptera</taxon>
        <taxon>Polyphaga</taxon>
        <taxon>Staphyliniformia</taxon>
        <taxon>Silphidae</taxon>
        <taxon>Nicrophorinae</taxon>
        <taxon>Nicrophorus</taxon>
    </lineage>
</organism>
<feature type="transmembrane region" description="Helical" evidence="1">
    <location>
        <begin position="242"/>
        <end position="261"/>
    </location>
</feature>
<feature type="transmembrane region" description="Helical" evidence="1">
    <location>
        <begin position="103"/>
        <end position="120"/>
    </location>
</feature>
<feature type="transmembrane region" description="Helical" evidence="1">
    <location>
        <begin position="74"/>
        <end position="91"/>
    </location>
</feature>
<feature type="transmembrane region" description="Helical" evidence="1">
    <location>
        <begin position="12"/>
        <end position="30"/>
    </location>
</feature>
<keyword evidence="1" id="KW-1133">Transmembrane helix</keyword>
<dbReference type="RefSeq" id="XP_017772301.1">
    <property type="nucleotide sequence ID" value="XM_017916812.1"/>
</dbReference>